<evidence type="ECO:0000256" key="6">
    <source>
        <dbReference type="ARBA" id="ARBA00023136"/>
    </source>
</evidence>
<evidence type="ECO:0000313" key="11">
    <source>
        <dbReference type="EMBL" id="NEZ56990.1"/>
    </source>
</evidence>
<gene>
    <name evidence="11" type="ORF">DXZ20_15145</name>
</gene>
<sequence>MPSVRYPLVPSSLPRYTDIVVIFLPFIPLRCRLFYALITFSSVLLLASPAVAQLPPIVQQSNHPTEAVFGWRPNAEYPCGRLMCSNVYLYGSTGISFSVAGPTQVAAPDAQTLDVETRSKLVQRSFREVLRTVQQQEDVQKTLVTVNSYWIDLFRARTKLHPSTPRVEVGFENDQTVVFLPAQPEYRLQQQSLVTVNEFDALHNGQDKELLAADWQEKIRNGLSHRLWEQSFDQQYPWARPLIMLTVLTLAALLIASFEHVRRWLRHRKRTLRKRLKASEKELQQSITVAPESSNPETTQPPADPSAQQSLQLRFDRAFNPLIAVTEAGQSMNQLWINFSTGFLKEQTLLKQRLNLIKFVVRLVFWLEVCTGFGAGGVIARLYPMTRPYAPYLFSQAIWVPIIWLVMGLLDTVVDIEIDYHLNQWGKVTQLEDPNSSRVALRVSTYSPALKSATTIFFIALGIYLTIQALGINPTVLASVGAIAVVAAVVSRDVLQDMLNGAVILWTDRFVLGDVITIGEYSGLVEHMSLFTTQLRDPEGRLITIPNGQISTIANLTKDWSRIDFTIEIAYDADIKQALELIRTVADTLFADPRWQDKILEPASVLGVDHISHAGILIRVWIKTQAMQQWPVGREFRLRLKQAFDKANIQIGLPQHKILLDYGIDSGQATR</sequence>
<evidence type="ECO:0000256" key="1">
    <source>
        <dbReference type="ARBA" id="ARBA00004651"/>
    </source>
</evidence>
<dbReference type="SUPFAM" id="SSF50182">
    <property type="entry name" value="Sm-like ribonucleoproteins"/>
    <property type="match status" value="1"/>
</dbReference>
<dbReference type="GO" id="GO:0005886">
    <property type="term" value="C:plasma membrane"/>
    <property type="evidence" value="ECO:0007669"/>
    <property type="project" value="UniProtKB-SubCell"/>
</dbReference>
<dbReference type="Proteomes" id="UP000481033">
    <property type="component" value="Unassembled WGS sequence"/>
</dbReference>
<evidence type="ECO:0000256" key="3">
    <source>
        <dbReference type="ARBA" id="ARBA00022475"/>
    </source>
</evidence>
<dbReference type="AlphaFoldDB" id="A0A6M0RMB2"/>
<feature type="domain" description="Mechanosensitive ion channel MscS" evidence="9">
    <location>
        <begin position="493"/>
        <end position="558"/>
    </location>
</feature>
<reference evidence="11 12" key="1">
    <citation type="journal article" date="2020" name="Microb. Ecol.">
        <title>Ecogenomics of the Marine Benthic Filamentous Cyanobacterium Adonisia.</title>
        <authorList>
            <person name="Walter J.M."/>
            <person name="Coutinho F.H."/>
            <person name="Leomil L."/>
            <person name="Hargreaves P.I."/>
            <person name="Campeao M.E."/>
            <person name="Vieira V.V."/>
            <person name="Silva B.S."/>
            <person name="Fistarol G.O."/>
            <person name="Salomon P.S."/>
            <person name="Sawabe T."/>
            <person name="Mino S."/>
            <person name="Hosokawa M."/>
            <person name="Miyashita H."/>
            <person name="Maruyama F."/>
            <person name="van Verk M.C."/>
            <person name="Dutilh B.E."/>
            <person name="Thompson C.C."/>
            <person name="Thompson F.L."/>
        </authorList>
    </citation>
    <scope>NUCLEOTIDE SEQUENCE [LARGE SCALE GENOMIC DNA]</scope>
    <source>
        <strain evidence="11 12">CCMR0081</strain>
    </source>
</reference>
<evidence type="ECO:0000259" key="10">
    <source>
        <dbReference type="Pfam" id="PF21082"/>
    </source>
</evidence>
<dbReference type="Pfam" id="PF21082">
    <property type="entry name" value="MS_channel_3rd"/>
    <property type="match status" value="1"/>
</dbReference>
<dbReference type="PANTHER" id="PTHR30460:SF0">
    <property type="entry name" value="MODERATE CONDUCTANCE MECHANOSENSITIVE CHANNEL YBIO"/>
    <property type="match status" value="1"/>
</dbReference>
<feature type="transmembrane region" description="Helical" evidence="8">
    <location>
        <begin position="359"/>
        <end position="383"/>
    </location>
</feature>
<dbReference type="PANTHER" id="PTHR30460">
    <property type="entry name" value="MODERATE CONDUCTANCE MECHANOSENSITIVE CHANNEL YBIO"/>
    <property type="match status" value="1"/>
</dbReference>
<evidence type="ECO:0000259" key="9">
    <source>
        <dbReference type="Pfam" id="PF00924"/>
    </source>
</evidence>
<comment type="caution">
    <text evidence="11">The sequence shown here is derived from an EMBL/GenBank/DDBJ whole genome shotgun (WGS) entry which is preliminary data.</text>
</comment>
<keyword evidence="5 8" id="KW-1133">Transmembrane helix</keyword>
<proteinExistence type="inferred from homology"/>
<keyword evidence="6 8" id="KW-0472">Membrane</keyword>
<organism evidence="11 12">
    <name type="scientific">Adonisia turfae CCMR0081</name>
    <dbReference type="NCBI Taxonomy" id="2292702"/>
    <lineage>
        <taxon>Bacteria</taxon>
        <taxon>Bacillati</taxon>
        <taxon>Cyanobacteriota</taxon>
        <taxon>Adonisia</taxon>
        <taxon>Adonisia turfae</taxon>
    </lineage>
</organism>
<feature type="transmembrane region" description="Helical" evidence="8">
    <location>
        <begin position="242"/>
        <end position="265"/>
    </location>
</feature>
<dbReference type="InterPro" id="IPR023408">
    <property type="entry name" value="MscS_beta-dom_sf"/>
</dbReference>
<keyword evidence="4 8" id="KW-0812">Transmembrane</keyword>
<feature type="transmembrane region" description="Helical" evidence="8">
    <location>
        <begin position="452"/>
        <end position="470"/>
    </location>
</feature>
<comment type="subcellular location">
    <subcellularLocation>
        <location evidence="1">Cell membrane</location>
        <topology evidence="1">Multi-pass membrane protein</topology>
    </subcellularLocation>
</comment>
<evidence type="ECO:0000256" key="2">
    <source>
        <dbReference type="ARBA" id="ARBA00008017"/>
    </source>
</evidence>
<dbReference type="Gene3D" id="1.10.287.1260">
    <property type="match status" value="1"/>
</dbReference>
<evidence type="ECO:0000256" key="8">
    <source>
        <dbReference type="SAM" id="Phobius"/>
    </source>
</evidence>
<accession>A0A6M0RMB2</accession>
<dbReference type="Gene3D" id="3.30.70.100">
    <property type="match status" value="1"/>
</dbReference>
<dbReference type="InterPro" id="IPR049278">
    <property type="entry name" value="MS_channel_C"/>
</dbReference>
<dbReference type="InterPro" id="IPR045276">
    <property type="entry name" value="YbiO_bact"/>
</dbReference>
<keyword evidence="12" id="KW-1185">Reference proteome</keyword>
<dbReference type="Gene3D" id="2.30.30.60">
    <property type="match status" value="1"/>
</dbReference>
<protein>
    <submittedName>
        <fullName evidence="11">Mechanosensitive ion channel family protein</fullName>
    </submittedName>
</protein>
<dbReference type="FunFam" id="3.30.70.100:FF:000018">
    <property type="entry name" value="MscS mechanosensitive ion channel"/>
    <property type="match status" value="1"/>
</dbReference>
<name>A0A6M0RMB2_9CYAN</name>
<feature type="region of interest" description="Disordered" evidence="7">
    <location>
        <begin position="285"/>
        <end position="307"/>
    </location>
</feature>
<dbReference type="FunFam" id="2.30.30.60:FF:000001">
    <property type="entry name" value="MscS Mechanosensitive ion channel"/>
    <property type="match status" value="1"/>
</dbReference>
<dbReference type="EMBL" id="QXHD01000004">
    <property type="protein sequence ID" value="NEZ56990.1"/>
    <property type="molecule type" value="Genomic_DNA"/>
</dbReference>
<dbReference type="InterPro" id="IPR006685">
    <property type="entry name" value="MscS_channel_2nd"/>
</dbReference>
<evidence type="ECO:0000256" key="7">
    <source>
        <dbReference type="SAM" id="MobiDB-lite"/>
    </source>
</evidence>
<dbReference type="Pfam" id="PF00924">
    <property type="entry name" value="MS_channel_2nd"/>
    <property type="match status" value="1"/>
</dbReference>
<keyword evidence="3" id="KW-1003">Cell membrane</keyword>
<dbReference type="InterPro" id="IPR010920">
    <property type="entry name" value="LSM_dom_sf"/>
</dbReference>
<dbReference type="RefSeq" id="WP_163699006.1">
    <property type="nucleotide sequence ID" value="NZ_QXHD01000004.1"/>
</dbReference>
<dbReference type="SUPFAM" id="SSF82689">
    <property type="entry name" value="Mechanosensitive channel protein MscS (YggB), C-terminal domain"/>
    <property type="match status" value="1"/>
</dbReference>
<feature type="transmembrane region" description="Helical" evidence="8">
    <location>
        <begin position="389"/>
        <end position="410"/>
    </location>
</feature>
<evidence type="ECO:0000256" key="4">
    <source>
        <dbReference type="ARBA" id="ARBA00022692"/>
    </source>
</evidence>
<evidence type="ECO:0000313" key="12">
    <source>
        <dbReference type="Proteomes" id="UP000481033"/>
    </source>
</evidence>
<dbReference type="GO" id="GO:0008381">
    <property type="term" value="F:mechanosensitive monoatomic ion channel activity"/>
    <property type="evidence" value="ECO:0007669"/>
    <property type="project" value="InterPro"/>
</dbReference>
<dbReference type="InterPro" id="IPR011066">
    <property type="entry name" value="MscS_channel_C_sf"/>
</dbReference>
<feature type="domain" description="Mechanosensitive ion channel MscS C-terminal" evidence="10">
    <location>
        <begin position="563"/>
        <end position="651"/>
    </location>
</feature>
<evidence type="ECO:0000256" key="5">
    <source>
        <dbReference type="ARBA" id="ARBA00022989"/>
    </source>
</evidence>
<comment type="similarity">
    <text evidence="2">Belongs to the MscS (TC 1.A.23) family.</text>
</comment>